<feature type="transmembrane region" description="Helical" evidence="4">
    <location>
        <begin position="222"/>
        <end position="245"/>
    </location>
</feature>
<dbReference type="PANTHER" id="PTHR43630">
    <property type="entry name" value="POLY-BETA-1,6-N-ACETYL-D-GLUCOSAMINE SYNTHASE"/>
    <property type="match status" value="1"/>
</dbReference>
<evidence type="ECO:0000256" key="2">
    <source>
        <dbReference type="ARBA" id="ARBA00022676"/>
    </source>
</evidence>
<evidence type="ECO:0000256" key="1">
    <source>
        <dbReference type="ARBA" id="ARBA00006739"/>
    </source>
</evidence>
<keyword evidence="4" id="KW-1133">Transmembrane helix</keyword>
<keyword evidence="3" id="KW-0808">Transferase</keyword>
<evidence type="ECO:0000313" key="6">
    <source>
        <dbReference type="EMBL" id="PWI56995.1"/>
    </source>
</evidence>
<comment type="similarity">
    <text evidence="1">Belongs to the glycosyltransferase 2 family.</text>
</comment>
<name>A0A2U3D6T6_SULT2</name>
<dbReference type="PANTHER" id="PTHR43630:SF1">
    <property type="entry name" value="POLY-BETA-1,6-N-ACETYL-D-GLUCOSAMINE SYNTHASE"/>
    <property type="match status" value="1"/>
</dbReference>
<keyword evidence="2" id="KW-0328">Glycosyltransferase</keyword>
<dbReference type="Gene3D" id="3.90.550.10">
    <property type="entry name" value="Spore Coat Polysaccharide Biosynthesis Protein SpsA, Chain A"/>
    <property type="match status" value="1"/>
</dbReference>
<reference evidence="6 7" key="1">
    <citation type="submission" date="2016-11" db="EMBL/GenBank/DDBJ databases">
        <title>Comparative genomics of Acidibacillus ferroxidans species.</title>
        <authorList>
            <person name="Oliveira G."/>
            <person name="Nunes G."/>
            <person name="Oliveira R."/>
            <person name="Araujo F."/>
            <person name="Salim A."/>
            <person name="Scholte L."/>
            <person name="Morais D."/>
            <person name="Nancucheo I."/>
            <person name="Johnson D.B."/>
            <person name="Grail B."/>
            <person name="Bittencourt J."/>
            <person name="Valadares R."/>
        </authorList>
    </citation>
    <scope>NUCLEOTIDE SEQUENCE [LARGE SCALE GENOMIC DNA]</scope>
    <source>
        <strain evidence="6 7">Y002</strain>
    </source>
</reference>
<keyword evidence="4" id="KW-0812">Transmembrane</keyword>
<sequence length="459" mass="52359">MKNYMTEIELCEYMIFGLSVGISLVYLLVPIFALRPRQESPSSDLTKNVGISLLIPCFNEETTVETTIEGLRQLNYSNFEVIFINDGSEDDTFIQLQNLLKLIRCDRVETASLPHAEIRGIYESQVFSNITVIDKLNGGKADSLNTAICYAQKEIVVSLDADSVLAPDALTQASKGMSNKNVIAGGGFVRVLQGSSPQCLTKYSFKLPFILKLQTLEYLRGFFLYKAVMGSINGILVIPGVFGLFRRDVMIEVGGYTKTIGEDMDITLKFHEWGVPRGHRIEFFPESICYTECPENWKDLYNQRIRWQKSLVDCVKLHWKPLVLHPSWVTFVLLLDSGFVNTFGPFSTLGIIMWALLWIHKVNLTHFTIIVWVLVGLLQTISALYINRRFGARYSTKDAARIFVMCLLEILYRLWNLYVIVIGTLGYFYNRNSWNKVQRTGRKYYSTARDKDNEAVIGE</sequence>
<dbReference type="EMBL" id="MPDK01000021">
    <property type="protein sequence ID" value="PWI56995.1"/>
    <property type="molecule type" value="Genomic_DNA"/>
</dbReference>
<feature type="transmembrane region" description="Helical" evidence="4">
    <location>
        <begin position="364"/>
        <end position="386"/>
    </location>
</feature>
<dbReference type="InterPro" id="IPR029044">
    <property type="entry name" value="Nucleotide-diphossugar_trans"/>
</dbReference>
<feature type="transmembrane region" description="Helical" evidence="4">
    <location>
        <begin position="13"/>
        <end position="34"/>
    </location>
</feature>
<feature type="transmembrane region" description="Helical" evidence="4">
    <location>
        <begin position="328"/>
        <end position="357"/>
    </location>
</feature>
<dbReference type="Proteomes" id="UP000245380">
    <property type="component" value="Unassembled WGS sequence"/>
</dbReference>
<dbReference type="SUPFAM" id="SSF53448">
    <property type="entry name" value="Nucleotide-diphospho-sugar transferases"/>
    <property type="match status" value="1"/>
</dbReference>
<dbReference type="AlphaFoldDB" id="A0A2U3D6T6"/>
<evidence type="ECO:0000313" key="7">
    <source>
        <dbReference type="Proteomes" id="UP000245380"/>
    </source>
</evidence>
<protein>
    <recommendedName>
        <fullName evidence="5">Glycosyltransferase 2-like domain-containing protein</fullName>
    </recommendedName>
</protein>
<accession>A0A2U3D6T6</accession>
<comment type="caution">
    <text evidence="6">The sequence shown here is derived from an EMBL/GenBank/DDBJ whole genome shotgun (WGS) entry which is preliminary data.</text>
</comment>
<keyword evidence="7" id="KW-1185">Reference proteome</keyword>
<organism evidence="6 7">
    <name type="scientific">Sulfoacidibacillus thermotolerans</name>
    <name type="common">Acidibacillus sulfuroxidans</name>
    <dbReference type="NCBI Taxonomy" id="1765684"/>
    <lineage>
        <taxon>Bacteria</taxon>
        <taxon>Bacillati</taxon>
        <taxon>Bacillota</taxon>
        <taxon>Bacilli</taxon>
        <taxon>Bacillales</taxon>
        <taxon>Alicyclobacillaceae</taxon>
        <taxon>Sulfoacidibacillus</taxon>
    </lineage>
</organism>
<dbReference type="Pfam" id="PF00535">
    <property type="entry name" value="Glycos_transf_2"/>
    <property type="match status" value="1"/>
</dbReference>
<gene>
    <name evidence="6" type="ORF">BM613_10975</name>
</gene>
<dbReference type="GO" id="GO:0016757">
    <property type="term" value="F:glycosyltransferase activity"/>
    <property type="evidence" value="ECO:0007669"/>
    <property type="project" value="UniProtKB-KW"/>
</dbReference>
<evidence type="ECO:0000259" key="5">
    <source>
        <dbReference type="Pfam" id="PF00535"/>
    </source>
</evidence>
<evidence type="ECO:0000256" key="3">
    <source>
        <dbReference type="ARBA" id="ARBA00022679"/>
    </source>
</evidence>
<feature type="transmembrane region" description="Helical" evidence="4">
    <location>
        <begin position="410"/>
        <end position="429"/>
    </location>
</feature>
<dbReference type="InterPro" id="IPR001173">
    <property type="entry name" value="Glyco_trans_2-like"/>
</dbReference>
<feature type="domain" description="Glycosyltransferase 2-like" evidence="5">
    <location>
        <begin position="52"/>
        <end position="217"/>
    </location>
</feature>
<keyword evidence="4" id="KW-0472">Membrane</keyword>
<proteinExistence type="inferred from homology"/>
<dbReference type="CDD" id="cd06423">
    <property type="entry name" value="CESA_like"/>
    <property type="match status" value="1"/>
</dbReference>
<evidence type="ECO:0000256" key="4">
    <source>
        <dbReference type="SAM" id="Phobius"/>
    </source>
</evidence>